<name>A0AAV1K0S2_9NEOP</name>
<protein>
    <submittedName>
        <fullName evidence="3">Uncharacterized protein</fullName>
    </submittedName>
</protein>
<keyword evidence="2" id="KW-0732">Signal</keyword>
<evidence type="ECO:0000313" key="4">
    <source>
        <dbReference type="Proteomes" id="UP001497472"/>
    </source>
</evidence>
<comment type="caution">
    <text evidence="3">The sequence shown here is derived from an EMBL/GenBank/DDBJ whole genome shotgun (WGS) entry which is preliminary data.</text>
</comment>
<proteinExistence type="predicted"/>
<feature type="signal peptide" evidence="2">
    <location>
        <begin position="1"/>
        <end position="29"/>
    </location>
</feature>
<evidence type="ECO:0000256" key="1">
    <source>
        <dbReference type="SAM" id="MobiDB-lite"/>
    </source>
</evidence>
<dbReference type="EMBL" id="CAVLEF010000280">
    <property type="protein sequence ID" value="CAK1555205.1"/>
    <property type="molecule type" value="Genomic_DNA"/>
</dbReference>
<dbReference type="Proteomes" id="UP001497472">
    <property type="component" value="Unassembled WGS sequence"/>
</dbReference>
<evidence type="ECO:0000256" key="2">
    <source>
        <dbReference type="SAM" id="SignalP"/>
    </source>
</evidence>
<evidence type="ECO:0000313" key="3">
    <source>
        <dbReference type="EMBL" id="CAK1555205.1"/>
    </source>
</evidence>
<accession>A0AAV1K0S2</accession>
<organism evidence="3 4">
    <name type="scientific">Leptosia nina</name>
    <dbReference type="NCBI Taxonomy" id="320188"/>
    <lineage>
        <taxon>Eukaryota</taxon>
        <taxon>Metazoa</taxon>
        <taxon>Ecdysozoa</taxon>
        <taxon>Arthropoda</taxon>
        <taxon>Hexapoda</taxon>
        <taxon>Insecta</taxon>
        <taxon>Pterygota</taxon>
        <taxon>Neoptera</taxon>
        <taxon>Endopterygota</taxon>
        <taxon>Lepidoptera</taxon>
        <taxon>Glossata</taxon>
        <taxon>Ditrysia</taxon>
        <taxon>Papilionoidea</taxon>
        <taxon>Pieridae</taxon>
        <taxon>Pierinae</taxon>
        <taxon>Leptosia</taxon>
    </lineage>
</organism>
<feature type="region of interest" description="Disordered" evidence="1">
    <location>
        <begin position="115"/>
        <end position="151"/>
    </location>
</feature>
<reference evidence="3 4" key="1">
    <citation type="submission" date="2023-11" db="EMBL/GenBank/DDBJ databases">
        <authorList>
            <person name="Okamura Y."/>
        </authorList>
    </citation>
    <scope>NUCLEOTIDE SEQUENCE [LARGE SCALE GENOMIC DNA]</scope>
</reference>
<keyword evidence="4" id="KW-1185">Reference proteome</keyword>
<feature type="chain" id="PRO_5043909142" evidence="2">
    <location>
        <begin position="30"/>
        <end position="313"/>
    </location>
</feature>
<dbReference type="AlphaFoldDB" id="A0AAV1K0S2"/>
<sequence>MKLPQAYPMLQYFNSILLVFLLPPRDLFARGPQGCSCALRIQGGPGVLLGASASRGPRIYAGRVRGLRKLVAGGIYHATGVGVPRVTGRRRGHGRDKSPVSLLLLLLRPRGVEPHGVPGRAKGACGPEGHRDPRRPAQPRATMGASQLLPGTCGASFSDRGGRSSRNSRLSSGAVAASCESSPVCISGRFGERGECGASVGSRVKVFVGCVDVLICFGLLVESINVPFATGNGSSSSAKISCAEWGSPVALLASLRGGGGGGGHTPPFPRAAQTHRVVINIHWLRYVPHLLGDFLADTVSCNDSKIRIQPPVL</sequence>
<gene>
    <name evidence="3" type="ORF">LNINA_LOCUS14040</name>
</gene>